<dbReference type="Proteomes" id="UP001055712">
    <property type="component" value="Unassembled WGS sequence"/>
</dbReference>
<proteinExistence type="predicted"/>
<reference evidence="7" key="1">
    <citation type="journal article" date="2019" name="Plant J.">
        <title>Chlorella vulgaris genome assembly and annotation reveals the molecular basis for metabolic acclimation to high light conditions.</title>
        <authorList>
            <person name="Cecchin M."/>
            <person name="Marcolungo L."/>
            <person name="Rossato M."/>
            <person name="Girolomoni L."/>
            <person name="Cosentino E."/>
            <person name="Cuine S."/>
            <person name="Li-Beisson Y."/>
            <person name="Delledonne M."/>
            <person name="Ballottari M."/>
        </authorList>
    </citation>
    <scope>NUCLEOTIDE SEQUENCE</scope>
    <source>
        <strain evidence="7">211/11P</strain>
    </source>
</reference>
<dbReference type="Gene3D" id="3.90.70.30">
    <property type="entry name" value="Phytochelatin synthase, N-terminal domain"/>
    <property type="match status" value="1"/>
</dbReference>
<feature type="compositionally biased region" description="Low complexity" evidence="5">
    <location>
        <begin position="588"/>
        <end position="599"/>
    </location>
</feature>
<dbReference type="SUPFAM" id="SSF54001">
    <property type="entry name" value="Cysteine proteinases"/>
    <property type="match status" value="1"/>
</dbReference>
<dbReference type="GO" id="GO:0046938">
    <property type="term" value="P:phytochelatin biosynthetic process"/>
    <property type="evidence" value="ECO:0007669"/>
    <property type="project" value="InterPro"/>
</dbReference>
<dbReference type="InterPro" id="IPR038156">
    <property type="entry name" value="PCS_N_sf"/>
</dbReference>
<dbReference type="InterPro" id="IPR038765">
    <property type="entry name" value="Papain-like_cys_pep_sf"/>
</dbReference>
<protein>
    <recommendedName>
        <fullName evidence="1">glutathione gamma-glutamylcysteinyltransferase</fullName>
        <ecNumber evidence="1">2.3.2.15</ecNumber>
    </recommendedName>
</protein>
<evidence type="ECO:0000256" key="2">
    <source>
        <dbReference type="ARBA" id="ARBA00022539"/>
    </source>
</evidence>
<evidence type="ECO:0000256" key="3">
    <source>
        <dbReference type="ARBA" id="ARBA00022679"/>
    </source>
</evidence>
<dbReference type="FunFam" id="3.90.70.30:FF:000001">
    <property type="entry name" value="Glutathione gamma-glutamylcysteinyltransferase 1"/>
    <property type="match status" value="1"/>
</dbReference>
<feature type="region of interest" description="Disordered" evidence="5">
    <location>
        <begin position="389"/>
        <end position="458"/>
    </location>
</feature>
<evidence type="ECO:0000256" key="4">
    <source>
        <dbReference type="ARBA" id="ARBA00022723"/>
    </source>
</evidence>
<accession>A0A9D4TFA7</accession>
<evidence type="ECO:0000313" key="8">
    <source>
        <dbReference type="Proteomes" id="UP001055712"/>
    </source>
</evidence>
<feature type="region of interest" description="Disordered" evidence="5">
    <location>
        <begin position="568"/>
        <end position="607"/>
    </location>
</feature>
<keyword evidence="3" id="KW-0808">Transferase</keyword>
<dbReference type="GO" id="GO:0016756">
    <property type="term" value="F:glutathione gamma-glutamylcysteinyltransferase activity"/>
    <property type="evidence" value="ECO:0007669"/>
    <property type="project" value="UniProtKB-EC"/>
</dbReference>
<organism evidence="7 8">
    <name type="scientific">Chlorella vulgaris</name>
    <name type="common">Green alga</name>
    <dbReference type="NCBI Taxonomy" id="3077"/>
    <lineage>
        <taxon>Eukaryota</taxon>
        <taxon>Viridiplantae</taxon>
        <taxon>Chlorophyta</taxon>
        <taxon>core chlorophytes</taxon>
        <taxon>Trebouxiophyceae</taxon>
        <taxon>Chlorellales</taxon>
        <taxon>Chlorellaceae</taxon>
        <taxon>Chlorella clade</taxon>
        <taxon>Chlorella</taxon>
    </lineage>
</organism>
<comment type="caution">
    <text evidence="7">The sequence shown here is derived from an EMBL/GenBank/DDBJ whole genome shotgun (WGS) entry which is preliminary data.</text>
</comment>
<dbReference type="PROSITE" id="PS51443">
    <property type="entry name" value="PCS"/>
    <property type="match status" value="1"/>
</dbReference>
<keyword evidence="4" id="KW-0479">Metal-binding</keyword>
<feature type="compositionally biased region" description="Low complexity" evidence="5">
    <location>
        <begin position="389"/>
        <end position="442"/>
    </location>
</feature>
<dbReference type="PANTHER" id="PTHR33447">
    <property type="entry name" value="GLUTATHIONE GAMMA-GLUTAMYLCYSTEINYLTRANSFERASE"/>
    <property type="match status" value="1"/>
</dbReference>
<feature type="compositionally biased region" description="Acidic residues" evidence="5">
    <location>
        <begin position="575"/>
        <end position="587"/>
    </location>
</feature>
<evidence type="ECO:0000256" key="5">
    <source>
        <dbReference type="SAM" id="MobiDB-lite"/>
    </source>
</evidence>
<reference evidence="7" key="2">
    <citation type="submission" date="2020-11" db="EMBL/GenBank/DDBJ databases">
        <authorList>
            <person name="Cecchin M."/>
            <person name="Marcolungo L."/>
            <person name="Rossato M."/>
            <person name="Girolomoni L."/>
            <person name="Cosentino E."/>
            <person name="Cuine S."/>
            <person name="Li-Beisson Y."/>
            <person name="Delledonne M."/>
            <person name="Ballottari M."/>
        </authorList>
    </citation>
    <scope>NUCLEOTIDE SEQUENCE</scope>
    <source>
        <strain evidence="7">211/11P</strain>
        <tissue evidence="7">Whole cell</tissue>
    </source>
</reference>
<dbReference type="PANTHER" id="PTHR33447:SF2">
    <property type="entry name" value="GLUTATHIONE GAMMA-GLUTAMYLCYSTEINYLTRANSFERASE"/>
    <property type="match status" value="1"/>
</dbReference>
<dbReference type="GO" id="GO:0098849">
    <property type="term" value="P:cellular detoxification of cadmium ion"/>
    <property type="evidence" value="ECO:0007669"/>
    <property type="project" value="TreeGrafter"/>
</dbReference>
<dbReference type="InterPro" id="IPR007719">
    <property type="entry name" value="PCS_N"/>
</dbReference>
<dbReference type="GO" id="GO:0010273">
    <property type="term" value="P:detoxification of copper ion"/>
    <property type="evidence" value="ECO:0007669"/>
    <property type="project" value="TreeGrafter"/>
</dbReference>
<keyword evidence="2" id="KW-0104">Cadmium</keyword>
<dbReference type="InterPro" id="IPR040409">
    <property type="entry name" value="PCS-like"/>
</dbReference>
<dbReference type="EC" id="2.3.2.15" evidence="1"/>
<dbReference type="EMBL" id="SIDB01000013">
    <property type="protein sequence ID" value="KAI3424114.1"/>
    <property type="molecule type" value="Genomic_DNA"/>
</dbReference>
<feature type="domain" description="Peptidase C83" evidence="6">
    <location>
        <begin position="10"/>
        <end position="230"/>
    </location>
</feature>
<gene>
    <name evidence="7" type="ORF">D9Q98_009475</name>
</gene>
<dbReference type="OrthoDB" id="448954at2759"/>
<dbReference type="GO" id="GO:0046872">
    <property type="term" value="F:metal ion binding"/>
    <property type="evidence" value="ECO:0007669"/>
    <property type="project" value="UniProtKB-KW"/>
</dbReference>
<evidence type="ECO:0000313" key="7">
    <source>
        <dbReference type="EMBL" id="KAI3424114.1"/>
    </source>
</evidence>
<name>A0A9D4TFA7_CHLVU</name>
<keyword evidence="8" id="KW-1185">Reference proteome</keyword>
<dbReference type="Pfam" id="PF05023">
    <property type="entry name" value="Phytochelatin"/>
    <property type="match status" value="1"/>
</dbReference>
<dbReference type="AlphaFoldDB" id="A0A9D4TFA7"/>
<sequence>MESAPLAPPGYSRTFYKRQLPSPPAIAFASDRGKQVFAQALAAGTMNNFFKLIEQFRTQDEPAYCGLASLAMTLNTLSIDPRRTWKGPWRWFHEEMLDCCHPLPKVREEGITLTQAACLARCNGARVELYPHGAVGVDEFRAMVTHACSSAEEHIIVSYSRRQFLQTGDGHFSPIGGYSASEDMVLILDTARFKYPPHWVPLTMLHSAMAHIDPSTGRPRGFMRMGRHPRLDSVLFTLDVRDAEWQQSTRYLEQQMPARILAAAAAPAATAIDVLAAALAAAPTASLRKFVAVRTAGSATHGGVCVQTAVVRTFLTELRSMPLFGELAAALPQWRQQCGGGVDELVATNCYTPGSAGCGDDSAAVGCCGPAPSGPRGVAVGVEAAAQLQQQTDRQQHAGQLPEQEQTQQQAGRQQTWQQPQEQQQTEVQQAEQGGGQEALCAPPGPLPSSPSADLRATAAAASSPALAASAAEPAVREDLSLERACMLLLMAPRELWRGIPDERLRGEVLALLDASSHAVVAAEAEYLAAQLFQLPIMQQALEESEASGHTCAGDYCAAPGCQDTIVGGISGSEGGDDREEEEEEQGWGEAEQQQPQQQRVAAHGAH</sequence>
<evidence type="ECO:0000256" key="1">
    <source>
        <dbReference type="ARBA" id="ARBA00012468"/>
    </source>
</evidence>
<evidence type="ECO:0000259" key="6">
    <source>
        <dbReference type="PROSITE" id="PS51443"/>
    </source>
</evidence>